<name>A0A2N6CUJ1_9GAMM</name>
<protein>
    <submittedName>
        <fullName evidence="5">Aldehyde-activating protein</fullName>
    </submittedName>
</protein>
<dbReference type="PROSITE" id="PS51891">
    <property type="entry name" value="CENP_V_GFA"/>
    <property type="match status" value="1"/>
</dbReference>
<comment type="caution">
    <text evidence="5">The sequence shown here is derived from an EMBL/GenBank/DDBJ whole genome shotgun (WGS) entry which is preliminary data.</text>
</comment>
<dbReference type="Gene3D" id="2.170.150.70">
    <property type="match status" value="1"/>
</dbReference>
<accession>A0A2N6CUJ1</accession>
<dbReference type="InterPro" id="IPR052355">
    <property type="entry name" value="CENP-V-like"/>
</dbReference>
<evidence type="ECO:0000313" key="5">
    <source>
        <dbReference type="EMBL" id="PLX60834.1"/>
    </source>
</evidence>
<dbReference type="EMBL" id="PKUN01000023">
    <property type="protein sequence ID" value="PLX60834.1"/>
    <property type="molecule type" value="Genomic_DNA"/>
</dbReference>
<proteinExistence type="inferred from homology"/>
<keyword evidence="3" id="KW-0862">Zinc</keyword>
<reference evidence="5 6" key="1">
    <citation type="submission" date="2017-11" db="EMBL/GenBank/DDBJ databases">
        <title>Genome-resolved metagenomics identifies genetic mobility, metabolic interactions, and unexpected diversity in perchlorate-reducing communities.</title>
        <authorList>
            <person name="Barnum T.P."/>
            <person name="Figueroa I.A."/>
            <person name="Carlstrom C.I."/>
            <person name="Lucas L.N."/>
            <person name="Engelbrektson A.L."/>
            <person name="Coates J.D."/>
        </authorList>
    </citation>
    <scope>NUCLEOTIDE SEQUENCE [LARGE SCALE GENOMIC DNA]</scope>
    <source>
        <strain evidence="5">BM301</strain>
    </source>
</reference>
<gene>
    <name evidence="5" type="ORF">C0630_15565</name>
</gene>
<dbReference type="GO" id="GO:0016846">
    <property type="term" value="F:carbon-sulfur lyase activity"/>
    <property type="evidence" value="ECO:0007669"/>
    <property type="project" value="InterPro"/>
</dbReference>
<dbReference type="PANTHER" id="PTHR28620">
    <property type="entry name" value="CENTROMERE PROTEIN V"/>
    <property type="match status" value="1"/>
</dbReference>
<dbReference type="InterPro" id="IPR006913">
    <property type="entry name" value="CENP-V/GFA"/>
</dbReference>
<dbReference type="AlphaFoldDB" id="A0A2N6CUJ1"/>
<dbReference type="GO" id="GO:0046872">
    <property type="term" value="F:metal ion binding"/>
    <property type="evidence" value="ECO:0007669"/>
    <property type="project" value="UniProtKB-KW"/>
</dbReference>
<feature type="domain" description="CENP-V/GFA" evidence="4">
    <location>
        <begin position="4"/>
        <end position="113"/>
    </location>
</feature>
<dbReference type="STRING" id="1111735.GCA_000428045_01626"/>
<evidence type="ECO:0000259" key="4">
    <source>
        <dbReference type="PROSITE" id="PS51891"/>
    </source>
</evidence>
<dbReference type="PANTHER" id="PTHR28620:SF1">
    <property type="entry name" value="CENP-V_GFA DOMAIN-CONTAINING PROTEIN"/>
    <property type="match status" value="1"/>
</dbReference>
<dbReference type="SUPFAM" id="SSF51316">
    <property type="entry name" value="Mss4-like"/>
    <property type="match status" value="1"/>
</dbReference>
<keyword evidence="2" id="KW-0479">Metal-binding</keyword>
<comment type="similarity">
    <text evidence="1">Belongs to the Gfa family.</text>
</comment>
<evidence type="ECO:0000256" key="2">
    <source>
        <dbReference type="ARBA" id="ARBA00022723"/>
    </source>
</evidence>
<sequence length="117" mass="12936">MTTYNGSCHCGDIRFSFEHDEITGGLHCNCSICIRKGALMSDFTIPAKDLQIDAKPGALTLYKFGSGVAKHYFCKQCSIYPFNETLRMPGHFRVNLGCIDGVDPFSLESKVFDGKSL</sequence>
<evidence type="ECO:0000256" key="1">
    <source>
        <dbReference type="ARBA" id="ARBA00005495"/>
    </source>
</evidence>
<evidence type="ECO:0000313" key="6">
    <source>
        <dbReference type="Proteomes" id="UP000235015"/>
    </source>
</evidence>
<dbReference type="Pfam" id="PF04828">
    <property type="entry name" value="GFA"/>
    <property type="match status" value="1"/>
</dbReference>
<evidence type="ECO:0000256" key="3">
    <source>
        <dbReference type="ARBA" id="ARBA00022833"/>
    </source>
</evidence>
<dbReference type="RefSeq" id="WP_273440461.1">
    <property type="nucleotide sequence ID" value="NZ_PKUN01000023.1"/>
</dbReference>
<organism evidence="5 6">
    <name type="scientific">Sedimenticola selenatireducens</name>
    <dbReference type="NCBI Taxonomy" id="191960"/>
    <lineage>
        <taxon>Bacteria</taxon>
        <taxon>Pseudomonadati</taxon>
        <taxon>Pseudomonadota</taxon>
        <taxon>Gammaproteobacteria</taxon>
        <taxon>Chromatiales</taxon>
        <taxon>Sedimenticolaceae</taxon>
        <taxon>Sedimenticola</taxon>
    </lineage>
</organism>
<dbReference type="Proteomes" id="UP000235015">
    <property type="component" value="Unassembled WGS sequence"/>
</dbReference>
<dbReference type="InterPro" id="IPR011057">
    <property type="entry name" value="Mss4-like_sf"/>
</dbReference>